<name>A0A382GV59_9ZZZZ</name>
<keyword evidence="4 7" id="KW-0812">Transmembrane</keyword>
<dbReference type="GO" id="GO:0008137">
    <property type="term" value="F:NADH dehydrogenase (ubiquinone) activity"/>
    <property type="evidence" value="ECO:0007669"/>
    <property type="project" value="InterPro"/>
</dbReference>
<evidence type="ECO:0000256" key="3">
    <source>
        <dbReference type="ARBA" id="ARBA00022448"/>
    </source>
</evidence>
<dbReference type="Gene3D" id="1.20.58.1610">
    <property type="entry name" value="NADH:ubiquinone/plastoquinone oxidoreductase, chain 3"/>
    <property type="match status" value="1"/>
</dbReference>
<gene>
    <name evidence="8" type="ORF">METZ01_LOCUS231599</name>
</gene>
<dbReference type="GO" id="GO:0030964">
    <property type="term" value="C:NADH dehydrogenase complex"/>
    <property type="evidence" value="ECO:0007669"/>
    <property type="project" value="TreeGrafter"/>
</dbReference>
<dbReference type="PANTHER" id="PTHR11058:SF9">
    <property type="entry name" value="NADH-UBIQUINONE OXIDOREDUCTASE CHAIN 3"/>
    <property type="match status" value="1"/>
</dbReference>
<organism evidence="8">
    <name type="scientific">marine metagenome</name>
    <dbReference type="NCBI Taxonomy" id="408172"/>
    <lineage>
        <taxon>unclassified sequences</taxon>
        <taxon>metagenomes</taxon>
        <taxon>ecological metagenomes</taxon>
    </lineage>
</organism>
<dbReference type="EMBL" id="UINC01057513">
    <property type="protein sequence ID" value="SVB78745.1"/>
    <property type="molecule type" value="Genomic_DNA"/>
</dbReference>
<evidence type="ECO:0000256" key="1">
    <source>
        <dbReference type="ARBA" id="ARBA00004370"/>
    </source>
</evidence>
<dbReference type="Pfam" id="PF00507">
    <property type="entry name" value="Oxidored_q4"/>
    <property type="match status" value="1"/>
</dbReference>
<feature type="transmembrane region" description="Helical" evidence="7">
    <location>
        <begin position="71"/>
        <end position="89"/>
    </location>
</feature>
<evidence type="ECO:0000256" key="2">
    <source>
        <dbReference type="ARBA" id="ARBA00008472"/>
    </source>
</evidence>
<evidence type="ECO:0000256" key="7">
    <source>
        <dbReference type="SAM" id="Phobius"/>
    </source>
</evidence>
<feature type="non-terminal residue" evidence="8">
    <location>
        <position position="91"/>
    </location>
</feature>
<dbReference type="InterPro" id="IPR038430">
    <property type="entry name" value="NDAH_ubi_oxred_su3_sf"/>
</dbReference>
<accession>A0A382GV59</accession>
<keyword evidence="6 7" id="KW-0472">Membrane</keyword>
<evidence type="ECO:0000256" key="4">
    <source>
        <dbReference type="ARBA" id="ARBA00022692"/>
    </source>
</evidence>
<proteinExistence type="inferred from homology"/>
<evidence type="ECO:0000256" key="5">
    <source>
        <dbReference type="ARBA" id="ARBA00022989"/>
    </source>
</evidence>
<evidence type="ECO:0000313" key="8">
    <source>
        <dbReference type="EMBL" id="SVB78745.1"/>
    </source>
</evidence>
<sequence>MEEYSIYFERYGYFSLFFVVALLVPAGMLFASFLFKIIGIRKNNPTPVKTDIYEAGIRTFSSRWSGFNFRYYTFAMMFLIFDVEVIFLFPW</sequence>
<keyword evidence="3" id="KW-0813">Transport</keyword>
<dbReference type="InterPro" id="IPR000440">
    <property type="entry name" value="NADH_UbQ/plastoQ_OxRdtase_su3"/>
</dbReference>
<dbReference type="PANTHER" id="PTHR11058">
    <property type="entry name" value="NADH-UBIQUINONE OXIDOREDUCTASE CHAIN 3"/>
    <property type="match status" value="1"/>
</dbReference>
<comment type="similarity">
    <text evidence="2">Belongs to the complex I subunit 3 family.</text>
</comment>
<evidence type="ECO:0008006" key="9">
    <source>
        <dbReference type="Google" id="ProtNLM"/>
    </source>
</evidence>
<protein>
    <recommendedName>
        <fullName evidence="9">NADH-quinone oxidoreductase subunit</fullName>
    </recommendedName>
</protein>
<feature type="transmembrane region" description="Helical" evidence="7">
    <location>
        <begin position="12"/>
        <end position="35"/>
    </location>
</feature>
<reference evidence="8" key="1">
    <citation type="submission" date="2018-05" db="EMBL/GenBank/DDBJ databases">
        <authorList>
            <person name="Lanie J.A."/>
            <person name="Ng W.-L."/>
            <person name="Kazmierczak K.M."/>
            <person name="Andrzejewski T.M."/>
            <person name="Davidsen T.M."/>
            <person name="Wayne K.J."/>
            <person name="Tettelin H."/>
            <person name="Glass J.I."/>
            <person name="Rusch D."/>
            <person name="Podicherti R."/>
            <person name="Tsui H.-C.T."/>
            <person name="Winkler M.E."/>
        </authorList>
    </citation>
    <scope>NUCLEOTIDE SEQUENCE</scope>
</reference>
<keyword evidence="5 7" id="KW-1133">Transmembrane helix</keyword>
<comment type="subcellular location">
    <subcellularLocation>
        <location evidence="1">Membrane</location>
    </subcellularLocation>
</comment>
<dbReference type="AlphaFoldDB" id="A0A382GV59"/>
<evidence type="ECO:0000256" key="6">
    <source>
        <dbReference type="ARBA" id="ARBA00023136"/>
    </source>
</evidence>